<evidence type="ECO:0000313" key="1">
    <source>
        <dbReference type="EMBL" id="KAJ9600209.1"/>
    </source>
</evidence>
<proteinExistence type="predicted"/>
<organism evidence="1 2">
    <name type="scientific">Diploptera punctata</name>
    <name type="common">Pacific beetle cockroach</name>
    <dbReference type="NCBI Taxonomy" id="6984"/>
    <lineage>
        <taxon>Eukaryota</taxon>
        <taxon>Metazoa</taxon>
        <taxon>Ecdysozoa</taxon>
        <taxon>Arthropoda</taxon>
        <taxon>Hexapoda</taxon>
        <taxon>Insecta</taxon>
        <taxon>Pterygota</taxon>
        <taxon>Neoptera</taxon>
        <taxon>Polyneoptera</taxon>
        <taxon>Dictyoptera</taxon>
        <taxon>Blattodea</taxon>
        <taxon>Blaberoidea</taxon>
        <taxon>Blaberidae</taxon>
        <taxon>Diplopterinae</taxon>
        <taxon>Diploptera</taxon>
    </lineage>
</organism>
<sequence length="84" mass="9552">IFITGIVGQIPFSGTCRVYDRETTARLFVLIKTPTTCKKPTFHKILPCIYAFTDKLNEFVKLAKCSLTKELHTREPHENPTVIA</sequence>
<gene>
    <name evidence="1" type="ORF">L9F63_009491</name>
</gene>
<keyword evidence="2" id="KW-1185">Reference proteome</keyword>
<evidence type="ECO:0000313" key="2">
    <source>
        <dbReference type="Proteomes" id="UP001233999"/>
    </source>
</evidence>
<feature type="non-terminal residue" evidence="1">
    <location>
        <position position="1"/>
    </location>
</feature>
<dbReference type="EMBL" id="JASPKZ010000442">
    <property type="protein sequence ID" value="KAJ9600209.1"/>
    <property type="molecule type" value="Genomic_DNA"/>
</dbReference>
<comment type="caution">
    <text evidence="1">The sequence shown here is derived from an EMBL/GenBank/DDBJ whole genome shotgun (WGS) entry which is preliminary data.</text>
</comment>
<name>A0AAD8ES92_DIPPU</name>
<protein>
    <submittedName>
        <fullName evidence="1">Uncharacterized protein</fullName>
    </submittedName>
</protein>
<dbReference type="AlphaFoldDB" id="A0AAD8ES92"/>
<feature type="non-terminal residue" evidence="1">
    <location>
        <position position="84"/>
    </location>
</feature>
<reference evidence="1" key="1">
    <citation type="journal article" date="2023" name="IScience">
        <title>Live-bearing cockroach genome reveals convergent evolutionary mechanisms linked to viviparity in insects and beyond.</title>
        <authorList>
            <person name="Fouks B."/>
            <person name="Harrison M.C."/>
            <person name="Mikhailova A.A."/>
            <person name="Marchal E."/>
            <person name="English S."/>
            <person name="Carruthers M."/>
            <person name="Jennings E.C."/>
            <person name="Chiamaka E.L."/>
            <person name="Frigard R.A."/>
            <person name="Pippel M."/>
            <person name="Attardo G.M."/>
            <person name="Benoit J.B."/>
            <person name="Bornberg-Bauer E."/>
            <person name="Tobe S.S."/>
        </authorList>
    </citation>
    <scope>NUCLEOTIDE SEQUENCE</scope>
    <source>
        <strain evidence="1">Stay&amp;Tobe</strain>
    </source>
</reference>
<dbReference type="Proteomes" id="UP001233999">
    <property type="component" value="Unassembled WGS sequence"/>
</dbReference>
<reference evidence="1" key="2">
    <citation type="submission" date="2023-05" db="EMBL/GenBank/DDBJ databases">
        <authorList>
            <person name="Fouks B."/>
        </authorList>
    </citation>
    <scope>NUCLEOTIDE SEQUENCE</scope>
    <source>
        <strain evidence="1">Stay&amp;Tobe</strain>
        <tissue evidence="1">Testes</tissue>
    </source>
</reference>
<accession>A0AAD8ES92</accession>